<reference evidence="1 2" key="1">
    <citation type="submission" date="2019-06" db="EMBL/GenBank/DDBJ databases">
        <title>Draft genomes of female and male turbot (Scophthalmus maximus).</title>
        <authorList>
            <person name="Xu H."/>
            <person name="Xu X.-W."/>
            <person name="Shao C."/>
            <person name="Chen S."/>
        </authorList>
    </citation>
    <scope>NUCLEOTIDE SEQUENCE [LARGE SCALE GENOMIC DNA]</scope>
    <source>
        <strain evidence="1">Ysfricsl-2016a</strain>
        <tissue evidence="1">Blood</tissue>
    </source>
</reference>
<evidence type="ECO:0000313" key="1">
    <source>
        <dbReference type="EMBL" id="KAF0024593.1"/>
    </source>
</evidence>
<name>A0A6A4RRD8_SCOMX</name>
<gene>
    <name evidence="1" type="ORF">F2P81_023395</name>
</gene>
<proteinExistence type="predicted"/>
<sequence length="98" mass="10835">MGGLSRKGWCGEAPVTSDSVSELCHGQKPPLIHTDGQISLLHRVQDVQPCINNINNTDNSRDQVLWLKFDNYDNYGSNSGYISETARHAKTTGGNLYK</sequence>
<dbReference type="Proteomes" id="UP000438429">
    <property type="component" value="Unassembled WGS sequence"/>
</dbReference>
<dbReference type="EMBL" id="VEVO01000021">
    <property type="protein sequence ID" value="KAF0024593.1"/>
    <property type="molecule type" value="Genomic_DNA"/>
</dbReference>
<dbReference type="AlphaFoldDB" id="A0A6A4RRD8"/>
<evidence type="ECO:0000313" key="2">
    <source>
        <dbReference type="Proteomes" id="UP000438429"/>
    </source>
</evidence>
<organism evidence="1 2">
    <name type="scientific">Scophthalmus maximus</name>
    <name type="common">Turbot</name>
    <name type="synonym">Psetta maxima</name>
    <dbReference type="NCBI Taxonomy" id="52904"/>
    <lineage>
        <taxon>Eukaryota</taxon>
        <taxon>Metazoa</taxon>
        <taxon>Chordata</taxon>
        <taxon>Craniata</taxon>
        <taxon>Vertebrata</taxon>
        <taxon>Euteleostomi</taxon>
        <taxon>Actinopterygii</taxon>
        <taxon>Neopterygii</taxon>
        <taxon>Teleostei</taxon>
        <taxon>Neoteleostei</taxon>
        <taxon>Acanthomorphata</taxon>
        <taxon>Carangaria</taxon>
        <taxon>Pleuronectiformes</taxon>
        <taxon>Pleuronectoidei</taxon>
        <taxon>Scophthalmidae</taxon>
        <taxon>Scophthalmus</taxon>
    </lineage>
</organism>
<protein>
    <submittedName>
        <fullName evidence="1">Uncharacterized protein</fullName>
    </submittedName>
</protein>
<comment type="caution">
    <text evidence="1">The sequence shown here is derived from an EMBL/GenBank/DDBJ whole genome shotgun (WGS) entry which is preliminary data.</text>
</comment>
<accession>A0A6A4RRD8</accession>